<evidence type="ECO:0000313" key="2">
    <source>
        <dbReference type="Proteomes" id="UP000004688"/>
    </source>
</evidence>
<dbReference type="EMBL" id="CP003742">
    <property type="protein sequence ID" value="AGI73218.1"/>
    <property type="molecule type" value="Genomic_DNA"/>
</dbReference>
<accession>M9RN89</accession>
<name>M9RN89_9RHOB</name>
<dbReference type="Proteomes" id="UP000004688">
    <property type="component" value="Chromosome"/>
</dbReference>
<dbReference type="AlphaFoldDB" id="M9RN89"/>
<proteinExistence type="predicted"/>
<dbReference type="RefSeq" id="WP_015496237.1">
    <property type="nucleotide sequence ID" value="NC_020908.1"/>
</dbReference>
<keyword evidence="2" id="KW-1185">Reference proteome</keyword>
<reference evidence="1 2" key="1">
    <citation type="journal article" date="2013" name="PLoS ONE">
        <title>Poles Apart: Arctic and Antarctic Octadecabacter strains Share High Genome Plasticity and a New Type of Xanthorhodopsin.</title>
        <authorList>
            <person name="Vollmers J."/>
            <person name="Voget S."/>
            <person name="Dietrich S."/>
            <person name="Gollnow K."/>
            <person name="Smits M."/>
            <person name="Meyer K."/>
            <person name="Brinkhoff T."/>
            <person name="Simon M."/>
            <person name="Daniel R."/>
        </authorList>
    </citation>
    <scope>NUCLEOTIDE SEQUENCE [LARGE SCALE GENOMIC DNA]</scope>
    <source>
        <strain evidence="1 2">238</strain>
    </source>
</reference>
<dbReference type="OrthoDB" id="8100468at2"/>
<sequence>MSENVGTDSMTALQQSLRNRSAEFAANPLLSNGGRIMNIHDPDRYGWANVRNAAERDGLVGLTMFAHDTILTRLQSMFGADADLPFWQAFTGEPDDVLPACEAVLRDVTLPTGWRVESHTNPNDDTIHASRALNTQTGVAPAPVFYLRGDHRC</sequence>
<evidence type="ECO:0000313" key="1">
    <source>
        <dbReference type="EMBL" id="AGI73218.1"/>
    </source>
</evidence>
<dbReference type="HOGENOM" id="CLU_1711388_0_0_5"/>
<gene>
    <name evidence="1" type="ORF">OA238_c32280</name>
</gene>
<dbReference type="KEGG" id="oar:OA238_c32280"/>
<protein>
    <submittedName>
        <fullName evidence="1">Uncharacterized protein</fullName>
    </submittedName>
</protein>
<organism evidence="1 2">
    <name type="scientific">Octadecabacter arcticus 238</name>
    <dbReference type="NCBI Taxonomy" id="391616"/>
    <lineage>
        <taxon>Bacteria</taxon>
        <taxon>Pseudomonadati</taxon>
        <taxon>Pseudomonadota</taxon>
        <taxon>Alphaproteobacteria</taxon>
        <taxon>Rhodobacterales</taxon>
        <taxon>Roseobacteraceae</taxon>
        <taxon>Octadecabacter</taxon>
    </lineage>
</organism>